<dbReference type="EMBL" id="UGNV01000001">
    <property type="protein sequence ID" value="STX27510.1"/>
    <property type="molecule type" value="Genomic_DNA"/>
</dbReference>
<keyword evidence="3" id="KW-1185">Reference proteome</keyword>
<dbReference type="PROSITE" id="PS51704">
    <property type="entry name" value="GP_PDE"/>
    <property type="match status" value="1"/>
</dbReference>
<sequence length="261" mass="29544">MILLDLLSKGVDTYFACKPQPKPSTEAINKARLIAHRGAHNNQNACLENTDAAFAKALALGCWGIELDVRATSDQIIVVNHDPTLKRLWKKNLTISALTHKQLCQEAPLLPSLAEIVERYGKKMHLFIEIKAPFSQVDALIEILKPLTPGQDYHLLSLSESLFQLIQTHFPRESLLLVPLYHNVPHFCKVSIEKSYGGVLAHYLLLKAHHIHNLRKARQKVGVGFIDSKNCLYRELNRGIEWIFSNNVEQVSGYLRDLQTN</sequence>
<dbReference type="Proteomes" id="UP000254968">
    <property type="component" value="Unassembled WGS sequence"/>
</dbReference>
<dbReference type="PANTHER" id="PTHR46211:SF14">
    <property type="entry name" value="GLYCEROPHOSPHODIESTER PHOSPHODIESTERASE"/>
    <property type="match status" value="1"/>
</dbReference>
<dbReference type="SUPFAM" id="SSF51695">
    <property type="entry name" value="PLC-like phosphodiesterases"/>
    <property type="match status" value="1"/>
</dbReference>
<dbReference type="GO" id="GO:0008081">
    <property type="term" value="F:phosphoric diester hydrolase activity"/>
    <property type="evidence" value="ECO:0007669"/>
    <property type="project" value="InterPro"/>
</dbReference>
<evidence type="ECO:0000313" key="2">
    <source>
        <dbReference type="EMBL" id="STX27510.1"/>
    </source>
</evidence>
<protein>
    <submittedName>
        <fullName evidence="2">Glycerophosphoryl diester phosphodiesterase</fullName>
    </submittedName>
</protein>
<gene>
    <name evidence="2" type="ORF">NCTC13315_00014</name>
</gene>
<dbReference type="PANTHER" id="PTHR46211">
    <property type="entry name" value="GLYCEROPHOSPHORYL DIESTER PHOSPHODIESTERASE"/>
    <property type="match status" value="1"/>
</dbReference>
<dbReference type="GO" id="GO:0006629">
    <property type="term" value="P:lipid metabolic process"/>
    <property type="evidence" value="ECO:0007669"/>
    <property type="project" value="InterPro"/>
</dbReference>
<evidence type="ECO:0000259" key="1">
    <source>
        <dbReference type="PROSITE" id="PS51704"/>
    </source>
</evidence>
<organism evidence="2 3">
    <name type="scientific">Legionella beliardensis</name>
    <dbReference type="NCBI Taxonomy" id="91822"/>
    <lineage>
        <taxon>Bacteria</taxon>
        <taxon>Pseudomonadati</taxon>
        <taxon>Pseudomonadota</taxon>
        <taxon>Gammaproteobacteria</taxon>
        <taxon>Legionellales</taxon>
        <taxon>Legionellaceae</taxon>
        <taxon>Legionella</taxon>
    </lineage>
</organism>
<evidence type="ECO:0000313" key="3">
    <source>
        <dbReference type="Proteomes" id="UP000254968"/>
    </source>
</evidence>
<dbReference type="Pfam" id="PF03009">
    <property type="entry name" value="GDPD"/>
    <property type="match status" value="1"/>
</dbReference>
<dbReference type="RefSeq" id="WP_341273387.1">
    <property type="nucleotide sequence ID" value="NZ_CAAAHO010000003.1"/>
</dbReference>
<dbReference type="InterPro" id="IPR017946">
    <property type="entry name" value="PLC-like_Pdiesterase_TIM-brl"/>
</dbReference>
<dbReference type="AlphaFoldDB" id="A0A378HYG3"/>
<reference evidence="2 3" key="1">
    <citation type="submission" date="2018-06" db="EMBL/GenBank/DDBJ databases">
        <authorList>
            <consortium name="Pathogen Informatics"/>
            <person name="Doyle S."/>
        </authorList>
    </citation>
    <scope>NUCLEOTIDE SEQUENCE [LARGE SCALE GENOMIC DNA]</scope>
    <source>
        <strain evidence="2 3">NCTC13315</strain>
    </source>
</reference>
<feature type="domain" description="GP-PDE" evidence="1">
    <location>
        <begin position="31"/>
        <end position="261"/>
    </location>
</feature>
<name>A0A378HYG3_9GAMM</name>
<proteinExistence type="predicted"/>
<accession>A0A378HYG3</accession>
<dbReference type="InterPro" id="IPR030395">
    <property type="entry name" value="GP_PDE_dom"/>
</dbReference>
<dbReference type="Gene3D" id="3.20.20.190">
    <property type="entry name" value="Phosphatidylinositol (PI) phosphodiesterase"/>
    <property type="match status" value="1"/>
</dbReference>